<dbReference type="EMBL" id="CAEZSH010000121">
    <property type="protein sequence ID" value="CAB4544279.1"/>
    <property type="molecule type" value="Genomic_DNA"/>
</dbReference>
<reference evidence="1" key="1">
    <citation type="submission" date="2020-05" db="EMBL/GenBank/DDBJ databases">
        <authorList>
            <person name="Chiriac C."/>
            <person name="Salcher M."/>
            <person name="Ghai R."/>
            <person name="Kavagutti S V."/>
        </authorList>
    </citation>
    <scope>NUCLEOTIDE SEQUENCE</scope>
</reference>
<gene>
    <name evidence="1" type="ORF">UFOPK1410_00860</name>
</gene>
<proteinExistence type="predicted"/>
<sequence>MPDPEVLEALRDAAEADLRYQITLLYIKQFESDESYDAAAHWYSENWQGKPTSNQRWAISRNKSLISQTDWKIRLLERDIKNLKIKTKWTKPEYDRAVSAAKSLRSRNDWKISSGYNDNRRYLNTANSKLGWAKSDARRYKPKEGELIVEPTPPQIALFLEREVEYRKVIDEQFEMVRDLYKQTKGYF</sequence>
<evidence type="ECO:0000313" key="1">
    <source>
        <dbReference type="EMBL" id="CAB4544279.1"/>
    </source>
</evidence>
<accession>A0A6J6C168</accession>
<protein>
    <submittedName>
        <fullName evidence="1">Unannotated protein</fullName>
    </submittedName>
</protein>
<organism evidence="1">
    <name type="scientific">freshwater metagenome</name>
    <dbReference type="NCBI Taxonomy" id="449393"/>
    <lineage>
        <taxon>unclassified sequences</taxon>
        <taxon>metagenomes</taxon>
        <taxon>ecological metagenomes</taxon>
    </lineage>
</organism>
<dbReference type="AlphaFoldDB" id="A0A6J6C168"/>
<name>A0A6J6C168_9ZZZZ</name>